<evidence type="ECO:0000313" key="4">
    <source>
        <dbReference type="Proteomes" id="UP000233748"/>
    </source>
</evidence>
<proteinExistence type="predicted"/>
<accession>A0A2N3REV8</accession>
<dbReference type="Proteomes" id="UP000233748">
    <property type="component" value="Unassembled WGS sequence"/>
</dbReference>
<keyword evidence="4" id="KW-1185">Reference proteome</keyword>
<reference evidence="3 4" key="1">
    <citation type="submission" date="2017-11" db="EMBL/GenBank/DDBJ databases">
        <title>Xanthomonas prunicola sp. nov., a novel pathogen that affects nectarine (Prunus persica var. nectarine) trees.</title>
        <authorList>
            <person name="Lopez M."/>
            <person name="Lopez-Soriano P."/>
            <person name="Garita-Cambronero J."/>
            <person name="Beltran C."/>
            <person name="Taghouti G."/>
            <person name="Portier P."/>
            <person name="Cubero J."/>
            <person name="Fischer-Le Saux M."/>
            <person name="Marco-Noales E."/>
        </authorList>
    </citation>
    <scope>NUCLEOTIDE SEQUENCE [LARGE SCALE GENOMIC DNA]</scope>
    <source>
        <strain evidence="1 3">CFBP8353</strain>
        <strain evidence="2 4">CFBP8354</strain>
    </source>
</reference>
<evidence type="ECO:0000313" key="3">
    <source>
        <dbReference type="Proteomes" id="UP000233720"/>
    </source>
</evidence>
<sequence>METIVNAVCESEEVLLIGPASWKKVEKVLRASLKELSDAETISKKTATHMQEKLPELRRASLASRIGRVVEAYSIKTSDLWTSEGFAAGMKRASGFRNELFHAARTSDLDLMDVDLTRIRAFTERLLLAALAWPEDRRWVWRDDQIHLIIQPPDPIEYEASFKGNFENDLEK</sequence>
<dbReference type="EMBL" id="PHKV01000011">
    <property type="protein sequence ID" value="PKV11006.1"/>
    <property type="molecule type" value="Genomic_DNA"/>
</dbReference>
<organism evidence="1 3">
    <name type="scientific">Xanthomonas prunicola</name>
    <dbReference type="NCBI Taxonomy" id="2053930"/>
    <lineage>
        <taxon>Bacteria</taxon>
        <taxon>Pseudomonadati</taxon>
        <taxon>Pseudomonadota</taxon>
        <taxon>Gammaproteobacteria</taxon>
        <taxon>Lysobacterales</taxon>
        <taxon>Lysobacteraceae</taxon>
        <taxon>Xanthomonas</taxon>
    </lineage>
</organism>
<name>A0A2N3REV8_9XANT</name>
<gene>
    <name evidence="1" type="ORF">XpruCFBP8353_20265</name>
    <name evidence="2" type="ORF">XpruCFBP8354_21010</name>
</gene>
<evidence type="ECO:0000313" key="1">
    <source>
        <dbReference type="EMBL" id="PKV11006.1"/>
    </source>
</evidence>
<dbReference type="AlphaFoldDB" id="A0A2N3REV8"/>
<comment type="caution">
    <text evidence="1">The sequence shown here is derived from an EMBL/GenBank/DDBJ whole genome shotgun (WGS) entry which is preliminary data.</text>
</comment>
<dbReference type="RefSeq" id="WP_101364846.1">
    <property type="nucleotide sequence ID" value="NZ_PHKV01000011.1"/>
</dbReference>
<dbReference type="EMBL" id="PHKW01000012">
    <property type="protein sequence ID" value="PKV15165.1"/>
    <property type="molecule type" value="Genomic_DNA"/>
</dbReference>
<dbReference type="Proteomes" id="UP000233720">
    <property type="component" value="Unassembled WGS sequence"/>
</dbReference>
<evidence type="ECO:0000313" key="2">
    <source>
        <dbReference type="EMBL" id="PKV15165.1"/>
    </source>
</evidence>
<protein>
    <submittedName>
        <fullName evidence="1">Uncharacterized protein</fullName>
    </submittedName>
</protein>